<protein>
    <recommendedName>
        <fullName evidence="1">Peptidase S1 domain-containing protein</fullName>
    </recommendedName>
</protein>
<dbReference type="GO" id="GO:0004252">
    <property type="term" value="F:serine-type endopeptidase activity"/>
    <property type="evidence" value="ECO:0007669"/>
    <property type="project" value="InterPro"/>
</dbReference>
<dbReference type="PANTHER" id="PTHR24260">
    <property type="match status" value="1"/>
</dbReference>
<name>A0A8K0G7N8_IGNLU</name>
<dbReference type="AlphaFoldDB" id="A0A8K0G7N8"/>
<dbReference type="EMBL" id="VTPC01076935">
    <property type="protein sequence ID" value="KAF2888478.1"/>
    <property type="molecule type" value="Genomic_DNA"/>
</dbReference>
<dbReference type="Pfam" id="PF00089">
    <property type="entry name" value="Trypsin"/>
    <property type="match status" value="1"/>
</dbReference>
<evidence type="ECO:0000259" key="1">
    <source>
        <dbReference type="PROSITE" id="PS50240"/>
    </source>
</evidence>
<accession>A0A8K0G7N8</accession>
<sequence length="205" mass="23365">MQRISIEKLRVRSNSEYWVGCNCGLAKEYKIHKIHVHPNFNFESDLKGDFDLALIATKGNWKGKYDKTSEKYLHFYKSSLTGTLTVLGWGVSKLHDTSPTDLRRNENLMILPSNFCQQHFPFEFSNQSFCVSDKNFRRESPCFLNHGGPLLISDVSSNQTTLIGIAAYTPPVCDESLEPALIVNVSLHADFINSSFWLFDNVTYT</sequence>
<evidence type="ECO:0000313" key="3">
    <source>
        <dbReference type="Proteomes" id="UP000801492"/>
    </source>
</evidence>
<reference evidence="2" key="1">
    <citation type="submission" date="2019-08" db="EMBL/GenBank/DDBJ databases">
        <title>The genome of the North American firefly Photinus pyralis.</title>
        <authorList>
            <consortium name="Photinus pyralis genome working group"/>
            <person name="Fallon T.R."/>
            <person name="Sander Lower S.E."/>
            <person name="Weng J.-K."/>
        </authorList>
    </citation>
    <scope>NUCLEOTIDE SEQUENCE</scope>
    <source>
        <strain evidence="2">TRF0915ILg1</strain>
        <tissue evidence="2">Whole body</tissue>
    </source>
</reference>
<dbReference type="InterPro" id="IPR001254">
    <property type="entry name" value="Trypsin_dom"/>
</dbReference>
<dbReference type="SUPFAM" id="SSF50494">
    <property type="entry name" value="Trypsin-like serine proteases"/>
    <property type="match status" value="1"/>
</dbReference>
<keyword evidence="3" id="KW-1185">Reference proteome</keyword>
<organism evidence="2 3">
    <name type="scientific">Ignelater luminosus</name>
    <name type="common">Cucubano</name>
    <name type="synonym">Pyrophorus luminosus</name>
    <dbReference type="NCBI Taxonomy" id="2038154"/>
    <lineage>
        <taxon>Eukaryota</taxon>
        <taxon>Metazoa</taxon>
        <taxon>Ecdysozoa</taxon>
        <taxon>Arthropoda</taxon>
        <taxon>Hexapoda</taxon>
        <taxon>Insecta</taxon>
        <taxon>Pterygota</taxon>
        <taxon>Neoptera</taxon>
        <taxon>Endopterygota</taxon>
        <taxon>Coleoptera</taxon>
        <taxon>Polyphaga</taxon>
        <taxon>Elateriformia</taxon>
        <taxon>Elateroidea</taxon>
        <taxon>Elateridae</taxon>
        <taxon>Agrypninae</taxon>
        <taxon>Pyrophorini</taxon>
        <taxon>Ignelater</taxon>
    </lineage>
</organism>
<dbReference type="Proteomes" id="UP000801492">
    <property type="component" value="Unassembled WGS sequence"/>
</dbReference>
<gene>
    <name evidence="2" type="ORF">ILUMI_17695</name>
</gene>
<dbReference type="InterPro" id="IPR043504">
    <property type="entry name" value="Peptidase_S1_PA_chymotrypsin"/>
</dbReference>
<dbReference type="Gene3D" id="2.40.10.10">
    <property type="entry name" value="Trypsin-like serine proteases"/>
    <property type="match status" value="1"/>
</dbReference>
<dbReference type="InterPro" id="IPR051333">
    <property type="entry name" value="CLIP_Serine_Protease"/>
</dbReference>
<comment type="caution">
    <text evidence="2">The sequence shown here is derived from an EMBL/GenBank/DDBJ whole genome shotgun (WGS) entry which is preliminary data.</text>
</comment>
<feature type="domain" description="Peptidase S1" evidence="1">
    <location>
        <begin position="29"/>
        <end position="203"/>
    </location>
</feature>
<dbReference type="PROSITE" id="PS50240">
    <property type="entry name" value="TRYPSIN_DOM"/>
    <property type="match status" value="1"/>
</dbReference>
<evidence type="ECO:0000313" key="2">
    <source>
        <dbReference type="EMBL" id="KAF2888478.1"/>
    </source>
</evidence>
<dbReference type="PANTHER" id="PTHR24260:SF136">
    <property type="entry name" value="GH08193P-RELATED"/>
    <property type="match status" value="1"/>
</dbReference>
<dbReference type="GO" id="GO:0006508">
    <property type="term" value="P:proteolysis"/>
    <property type="evidence" value="ECO:0007669"/>
    <property type="project" value="InterPro"/>
</dbReference>
<proteinExistence type="predicted"/>
<dbReference type="InterPro" id="IPR009003">
    <property type="entry name" value="Peptidase_S1_PA"/>
</dbReference>